<reference evidence="1 2" key="1">
    <citation type="journal article" date="2012" name="Gene">
        <title>Sequence of Leptospira santarosai serovar Shermani genome and prediction of virulence-associated genes.</title>
        <authorList>
            <person name="Chou L.F."/>
            <person name="Chen Y.T."/>
            <person name="Lu C.W."/>
            <person name="Ko Y.C."/>
            <person name="Tang C.Y."/>
            <person name="Pan M.J."/>
            <person name="Tian Y.C."/>
            <person name="Chiu C.H."/>
            <person name="Hung C.C."/>
            <person name="Yang C.W."/>
        </authorList>
    </citation>
    <scope>NUCLEOTIDE SEQUENCE [LARGE SCALE GENOMIC DNA]</scope>
    <source>
        <strain evidence="1">LT 821</strain>
    </source>
</reference>
<dbReference type="Proteomes" id="UP000035800">
    <property type="component" value="Chromosome I"/>
</dbReference>
<reference evidence="1 2" key="2">
    <citation type="journal article" date="2014" name="Emerg. Microbes Infect.">
        <title>Potential impact on kidney infection: a whole-genome analysis of Leptospira santarosai serovar Shermani.</title>
        <authorList>
            <person name="Chou L.F."/>
            <person name="Chen T.W."/>
            <person name="Ko Y.C."/>
            <person name="Pan M.J."/>
            <person name="Tian Y.C."/>
            <person name="Chiu C.H."/>
            <person name="Tang P."/>
            <person name="Hung C.C."/>
            <person name="Yang C.W."/>
        </authorList>
    </citation>
    <scope>NUCLEOTIDE SEQUENCE</scope>
    <source>
        <strain evidence="1 2">LT 821</strain>
    </source>
</reference>
<evidence type="ECO:0000313" key="2">
    <source>
        <dbReference type="Proteomes" id="UP000035800"/>
    </source>
</evidence>
<accession>K8XXY9</accession>
<protein>
    <submittedName>
        <fullName evidence="1">Uncharacterized protein</fullName>
    </submittedName>
</protein>
<dbReference type="KEGG" id="lst:LSS_16026"/>
<organism evidence="1 2">
    <name type="scientific">Leptospira santarosai serovar Shermani str. LT 821</name>
    <dbReference type="NCBI Taxonomy" id="758847"/>
    <lineage>
        <taxon>Bacteria</taxon>
        <taxon>Pseudomonadati</taxon>
        <taxon>Spirochaetota</taxon>
        <taxon>Spirochaetia</taxon>
        <taxon>Leptospirales</taxon>
        <taxon>Leptospiraceae</taxon>
        <taxon>Leptospira</taxon>
    </lineage>
</organism>
<gene>
    <name evidence="1" type="ORF">LSS_16026</name>
</gene>
<dbReference type="AlphaFoldDB" id="K8XXY9"/>
<name>K8XXY9_9LEPT</name>
<sequence>MGLRKEMGYTVLDLFMSVENNRNLDFVLTGRIKMIDLSNFFETD</sequence>
<dbReference type="EMBL" id="CP006694">
    <property type="protein sequence ID" value="EKT85746.1"/>
    <property type="molecule type" value="Genomic_DNA"/>
</dbReference>
<evidence type="ECO:0000313" key="1">
    <source>
        <dbReference type="EMBL" id="EKT85746.1"/>
    </source>
</evidence>
<dbReference type="STRING" id="758847.LSS_16026"/>
<proteinExistence type="predicted"/>